<comment type="caution">
    <text evidence="2">The sequence shown here is derived from an EMBL/GenBank/DDBJ whole genome shotgun (WGS) entry which is preliminary data.</text>
</comment>
<name>A0A848GMY6_9BACT</name>
<dbReference type="EMBL" id="JABBGC010000002">
    <property type="protein sequence ID" value="NML38971.1"/>
    <property type="molecule type" value="Genomic_DNA"/>
</dbReference>
<dbReference type="Proteomes" id="UP000583266">
    <property type="component" value="Unassembled WGS sequence"/>
</dbReference>
<evidence type="ECO:0000313" key="2">
    <source>
        <dbReference type="EMBL" id="NML38971.1"/>
    </source>
</evidence>
<dbReference type="RefSeq" id="WP_169226099.1">
    <property type="nucleotide sequence ID" value="NZ_JABBGC010000002.1"/>
</dbReference>
<evidence type="ECO:0000313" key="3">
    <source>
        <dbReference type="Proteomes" id="UP000583266"/>
    </source>
</evidence>
<feature type="signal peptide" evidence="1">
    <location>
        <begin position="1"/>
        <end position="20"/>
    </location>
</feature>
<dbReference type="AlphaFoldDB" id="A0A848GMY6"/>
<evidence type="ECO:0000256" key="1">
    <source>
        <dbReference type="SAM" id="SignalP"/>
    </source>
</evidence>
<feature type="chain" id="PRO_5032271740" evidence="1">
    <location>
        <begin position="21"/>
        <end position="229"/>
    </location>
</feature>
<keyword evidence="1" id="KW-0732">Signal</keyword>
<reference evidence="2 3" key="1">
    <citation type="submission" date="2020-04" db="EMBL/GenBank/DDBJ databases">
        <title>Chitinophaga sp. G-6-1-13 sp. nov., isolated from soil.</title>
        <authorList>
            <person name="Dahal R.H."/>
            <person name="Chaudhary D.K."/>
        </authorList>
    </citation>
    <scope>NUCLEOTIDE SEQUENCE [LARGE SCALE GENOMIC DNA]</scope>
    <source>
        <strain evidence="2 3">G-6-1-13</strain>
    </source>
</reference>
<dbReference type="PROSITE" id="PS51257">
    <property type="entry name" value="PROKAR_LIPOPROTEIN"/>
    <property type="match status" value="1"/>
</dbReference>
<sequence length="229" mass="25109">MMTNSKKILLFVASATFLFASCKKDTQDQTGSEQYYKSQLEKLIHLKEIPSSSSTVKSTSSFKTYKEAYEAFAFVRTGEVFTDTVPAMKVAAPKGSRNDQARTDLVQHFSSSPSASTSWGLTSSLTSRANINFTCQWQPSSVEDEWIPSSAITQKSEPTYSYSGFGKMTSTSSYWTGNSFSGDIQGETVVAGTSFSWNLTAKGGVSINTPPKPWGDMPTVNMWLQVISH</sequence>
<proteinExistence type="predicted"/>
<keyword evidence="3" id="KW-1185">Reference proteome</keyword>
<accession>A0A848GMY6</accession>
<protein>
    <submittedName>
        <fullName evidence="2">Uncharacterized protein</fullName>
    </submittedName>
</protein>
<organism evidence="2 3">
    <name type="scientific">Chitinophaga fulva</name>
    <dbReference type="NCBI Taxonomy" id="2728842"/>
    <lineage>
        <taxon>Bacteria</taxon>
        <taxon>Pseudomonadati</taxon>
        <taxon>Bacteroidota</taxon>
        <taxon>Chitinophagia</taxon>
        <taxon>Chitinophagales</taxon>
        <taxon>Chitinophagaceae</taxon>
        <taxon>Chitinophaga</taxon>
    </lineage>
</organism>
<gene>
    <name evidence="2" type="ORF">HHL17_17325</name>
</gene>